<gene>
    <name evidence="1" type="ORF">SERLA73DRAFT_182634</name>
</gene>
<dbReference type="AlphaFoldDB" id="F8Q0P5"/>
<sequence length="104" mass="11941">ALLPTSQLHNSSEPQTRNYSVHVYSRRTYAIREGDTEKRCQTSTDYAELEETTPRRYIFICYQIANSQQVLSQIVAFPSSSRVGPSLFSHSSYDGFRVNKTRNT</sequence>
<dbReference type="EMBL" id="GL945481">
    <property type="protein sequence ID" value="EGN97874.1"/>
    <property type="molecule type" value="Genomic_DNA"/>
</dbReference>
<evidence type="ECO:0000313" key="1">
    <source>
        <dbReference type="EMBL" id="EGN97874.1"/>
    </source>
</evidence>
<feature type="non-terminal residue" evidence="1">
    <location>
        <position position="1"/>
    </location>
</feature>
<protein>
    <submittedName>
        <fullName evidence="1">Uncharacterized protein</fullName>
    </submittedName>
</protein>
<accession>F8Q0P5</accession>
<dbReference type="InParanoid" id="F8Q0P5"/>
<dbReference type="Proteomes" id="UP000008063">
    <property type="component" value="Unassembled WGS sequence"/>
</dbReference>
<reference evidence="2" key="1">
    <citation type="journal article" date="2011" name="Science">
        <title>The plant cell wall-decomposing machinery underlies the functional diversity of forest fungi.</title>
        <authorList>
            <person name="Eastwood D.C."/>
            <person name="Floudas D."/>
            <person name="Binder M."/>
            <person name="Majcherczyk A."/>
            <person name="Schneider P."/>
            <person name="Aerts A."/>
            <person name="Asiegbu F.O."/>
            <person name="Baker S.E."/>
            <person name="Barry K."/>
            <person name="Bendiksby M."/>
            <person name="Blumentritt M."/>
            <person name="Coutinho P.M."/>
            <person name="Cullen D."/>
            <person name="de Vries R.P."/>
            <person name="Gathman A."/>
            <person name="Goodell B."/>
            <person name="Henrissat B."/>
            <person name="Ihrmark K."/>
            <person name="Kauserud H."/>
            <person name="Kohler A."/>
            <person name="LaButti K."/>
            <person name="Lapidus A."/>
            <person name="Lavin J.L."/>
            <person name="Lee Y.-H."/>
            <person name="Lindquist E."/>
            <person name="Lilly W."/>
            <person name="Lucas S."/>
            <person name="Morin E."/>
            <person name="Murat C."/>
            <person name="Oguiza J.A."/>
            <person name="Park J."/>
            <person name="Pisabarro A.G."/>
            <person name="Riley R."/>
            <person name="Rosling A."/>
            <person name="Salamov A."/>
            <person name="Schmidt O."/>
            <person name="Schmutz J."/>
            <person name="Skrede I."/>
            <person name="Stenlid J."/>
            <person name="Wiebenga A."/>
            <person name="Xie X."/>
            <person name="Kuees U."/>
            <person name="Hibbett D.S."/>
            <person name="Hoffmeister D."/>
            <person name="Hoegberg N."/>
            <person name="Martin F."/>
            <person name="Grigoriev I.V."/>
            <person name="Watkinson S.C."/>
        </authorList>
    </citation>
    <scope>NUCLEOTIDE SEQUENCE [LARGE SCALE GENOMIC DNA]</scope>
    <source>
        <strain evidence="2">strain S7.3</strain>
    </source>
</reference>
<name>F8Q0P5_SERL3</name>
<evidence type="ECO:0000313" key="2">
    <source>
        <dbReference type="Proteomes" id="UP000008063"/>
    </source>
</evidence>
<keyword evidence="2" id="KW-1185">Reference proteome</keyword>
<proteinExistence type="predicted"/>
<dbReference type="HOGENOM" id="CLU_2256564_0_0_1"/>
<organism evidence="2">
    <name type="scientific">Serpula lacrymans var. lacrymans (strain S7.3)</name>
    <name type="common">Dry rot fungus</name>
    <dbReference type="NCBI Taxonomy" id="936435"/>
    <lineage>
        <taxon>Eukaryota</taxon>
        <taxon>Fungi</taxon>
        <taxon>Dikarya</taxon>
        <taxon>Basidiomycota</taxon>
        <taxon>Agaricomycotina</taxon>
        <taxon>Agaricomycetes</taxon>
        <taxon>Agaricomycetidae</taxon>
        <taxon>Boletales</taxon>
        <taxon>Coniophorineae</taxon>
        <taxon>Serpulaceae</taxon>
        <taxon>Serpula</taxon>
    </lineage>
</organism>